<dbReference type="InterPro" id="IPR017946">
    <property type="entry name" value="PLC-like_Pdiesterase_TIM-brl"/>
</dbReference>
<organism evidence="2 3">
    <name type="scientific">Alloyangia pacifica</name>
    <dbReference type="NCBI Taxonomy" id="311180"/>
    <lineage>
        <taxon>Bacteria</taxon>
        <taxon>Pseudomonadati</taxon>
        <taxon>Pseudomonadota</taxon>
        <taxon>Alphaproteobacteria</taxon>
        <taxon>Rhodobacterales</taxon>
        <taxon>Roseobacteraceae</taxon>
        <taxon>Alloyangia</taxon>
    </lineage>
</organism>
<keyword evidence="3" id="KW-1185">Reference proteome</keyword>
<dbReference type="PANTHER" id="PTHR46211">
    <property type="entry name" value="GLYCEROPHOSPHORYL DIESTER PHOSPHODIESTERASE"/>
    <property type="match status" value="1"/>
</dbReference>
<evidence type="ECO:0000259" key="1">
    <source>
        <dbReference type="PROSITE" id="PS51704"/>
    </source>
</evidence>
<dbReference type="GO" id="GO:0008081">
    <property type="term" value="F:phosphoric diester hydrolase activity"/>
    <property type="evidence" value="ECO:0007669"/>
    <property type="project" value="InterPro"/>
</dbReference>
<evidence type="ECO:0000313" key="2">
    <source>
        <dbReference type="EMBL" id="SFT09376.1"/>
    </source>
</evidence>
<dbReference type="PROSITE" id="PS51704">
    <property type="entry name" value="GP_PDE"/>
    <property type="match status" value="1"/>
</dbReference>
<gene>
    <name evidence="2" type="ORF">SAMN04488050_11012</name>
</gene>
<dbReference type="Gene3D" id="3.20.20.190">
    <property type="entry name" value="Phosphatidylinositol (PI) phosphodiesterase"/>
    <property type="match status" value="1"/>
</dbReference>
<sequence>MAGLPAAFLERPIAHRALHDVAAGRPENSRAAITAAISAGYGIEIDLQLSSDGVAMVFHDERLERLTGARGLLGARDAAELSALKLKGADEGIPTLSEVLDLVAGRVPLLIEIKDQDGALGPEVGPLEQATADALRGYGGPVAVMSFNPHAVARMARLAPKVPRGLTTEAYAAENWPGVPGWRLEELRGIPDYARTGACFVSHNWKDLGTSRIAELKDAGAAILCWTIRTPEQEAQARKLAQNVTFEQYLA</sequence>
<dbReference type="GO" id="GO:0006629">
    <property type="term" value="P:lipid metabolic process"/>
    <property type="evidence" value="ECO:0007669"/>
    <property type="project" value="InterPro"/>
</dbReference>
<name>A0A1I6V6V7_9RHOB</name>
<feature type="domain" description="GP-PDE" evidence="1">
    <location>
        <begin position="10"/>
        <end position="251"/>
    </location>
</feature>
<accession>A0A1I6V6V7</accession>
<dbReference type="AlphaFoldDB" id="A0A1I6V6V7"/>
<evidence type="ECO:0000313" key="3">
    <source>
        <dbReference type="Proteomes" id="UP000199392"/>
    </source>
</evidence>
<dbReference type="EMBL" id="FOZW01000010">
    <property type="protein sequence ID" value="SFT09376.1"/>
    <property type="molecule type" value="Genomic_DNA"/>
</dbReference>
<dbReference type="STRING" id="311180.SAMN04488050_11012"/>
<dbReference type="Proteomes" id="UP000199392">
    <property type="component" value="Unassembled WGS sequence"/>
</dbReference>
<dbReference type="Pfam" id="PF03009">
    <property type="entry name" value="GDPD"/>
    <property type="match status" value="1"/>
</dbReference>
<proteinExistence type="predicted"/>
<dbReference type="OrthoDB" id="384721at2"/>
<dbReference type="SUPFAM" id="SSF51695">
    <property type="entry name" value="PLC-like phosphodiesterases"/>
    <property type="match status" value="1"/>
</dbReference>
<dbReference type="InterPro" id="IPR030395">
    <property type="entry name" value="GP_PDE_dom"/>
</dbReference>
<dbReference type="PANTHER" id="PTHR46211:SF1">
    <property type="entry name" value="GLYCEROPHOSPHODIESTER PHOSPHODIESTERASE, CYTOPLASMIC"/>
    <property type="match status" value="1"/>
</dbReference>
<reference evidence="3" key="1">
    <citation type="submission" date="2016-10" db="EMBL/GenBank/DDBJ databases">
        <authorList>
            <person name="Varghese N."/>
            <person name="Submissions S."/>
        </authorList>
    </citation>
    <scope>NUCLEOTIDE SEQUENCE [LARGE SCALE GENOMIC DNA]</scope>
    <source>
        <strain evidence="3">DSM 26894</strain>
    </source>
</reference>
<protein>
    <submittedName>
        <fullName evidence="2">Glycerophosphoryl diester phosphodiesterase</fullName>
    </submittedName>
</protein>